<name>A0A7Z7EUI2_9GAMM</name>
<feature type="transmembrane region" description="Helical" evidence="1">
    <location>
        <begin position="119"/>
        <end position="137"/>
    </location>
</feature>
<dbReference type="RefSeq" id="WP_169930893.1">
    <property type="nucleotide sequence ID" value="NZ_PIPR01000001.1"/>
</dbReference>
<feature type="transmembrane region" description="Helical" evidence="1">
    <location>
        <begin position="86"/>
        <end position="107"/>
    </location>
</feature>
<reference evidence="3" key="1">
    <citation type="journal article" date="2018" name="Front. Microbiol.">
        <title>Genome-Based Analysis Reveals the Taxonomy and Diversity of the Family Idiomarinaceae.</title>
        <authorList>
            <person name="Liu Y."/>
            <person name="Lai Q."/>
            <person name="Shao Z."/>
        </authorList>
    </citation>
    <scope>NUCLEOTIDE SEQUENCE [LARGE SCALE GENOMIC DNA]</scope>
    <source>
        <strain evidence="3">KYW314</strain>
    </source>
</reference>
<evidence type="ECO:0000313" key="2">
    <source>
        <dbReference type="EMBL" id="RUO42172.1"/>
    </source>
</evidence>
<dbReference type="EMBL" id="PIPR01000001">
    <property type="protein sequence ID" value="RUO42172.1"/>
    <property type="molecule type" value="Genomic_DNA"/>
</dbReference>
<proteinExistence type="predicted"/>
<evidence type="ECO:0000256" key="1">
    <source>
        <dbReference type="SAM" id="Phobius"/>
    </source>
</evidence>
<keyword evidence="1" id="KW-1133">Transmembrane helix</keyword>
<gene>
    <name evidence="2" type="ORF">CWE22_08505</name>
</gene>
<sequence>MIRIALAFLVALVVASITAAIIQTQFNIAALQDWSVEIDWALRKEATFHDIINFSPTFAIILGTSLLVSLPVAYFIDRRRPNPEPIWFLVGGAVGLWVAFLIVDALLPMPTLIAVNRTLPGLVSMVACGGLAGYLFARVSKISSYSSHQSEGAAA</sequence>
<keyword evidence="3" id="KW-1185">Reference proteome</keyword>
<dbReference type="Proteomes" id="UP000287766">
    <property type="component" value="Unassembled WGS sequence"/>
</dbReference>
<organism evidence="2 3">
    <name type="scientific">Pseudidiomarina aestuarii</name>
    <dbReference type="NCBI Taxonomy" id="624146"/>
    <lineage>
        <taxon>Bacteria</taxon>
        <taxon>Pseudomonadati</taxon>
        <taxon>Pseudomonadota</taxon>
        <taxon>Gammaproteobacteria</taxon>
        <taxon>Alteromonadales</taxon>
        <taxon>Idiomarinaceae</taxon>
        <taxon>Pseudidiomarina</taxon>
    </lineage>
</organism>
<comment type="caution">
    <text evidence="2">The sequence shown here is derived from an EMBL/GenBank/DDBJ whole genome shotgun (WGS) entry which is preliminary data.</text>
</comment>
<evidence type="ECO:0000313" key="3">
    <source>
        <dbReference type="Proteomes" id="UP000287766"/>
    </source>
</evidence>
<dbReference type="AlphaFoldDB" id="A0A7Z7EUI2"/>
<keyword evidence="1" id="KW-0812">Transmembrane</keyword>
<accession>A0A7Z7EUI2</accession>
<keyword evidence="1" id="KW-0472">Membrane</keyword>
<feature type="transmembrane region" description="Helical" evidence="1">
    <location>
        <begin position="51"/>
        <end position="74"/>
    </location>
</feature>
<protein>
    <submittedName>
        <fullName evidence="2">Uncharacterized protein</fullName>
    </submittedName>
</protein>